<feature type="domain" description="Cytochrome b/b6 C-terminal region profile" evidence="18">
    <location>
        <begin position="202"/>
        <end position="381"/>
    </location>
</feature>
<feature type="domain" description="Cytochrome b/b6 N-terminal region profile" evidence="17">
    <location>
        <begin position="1"/>
        <end position="200"/>
    </location>
</feature>
<dbReference type="GO" id="GO:0008121">
    <property type="term" value="F:quinol-cytochrome-c reductase activity"/>
    <property type="evidence" value="ECO:0007669"/>
    <property type="project" value="TreeGrafter"/>
</dbReference>
<evidence type="ECO:0000259" key="17">
    <source>
        <dbReference type="PROSITE" id="PS51002"/>
    </source>
</evidence>
<dbReference type="InterPro" id="IPR027387">
    <property type="entry name" value="Cytb/b6-like_sf"/>
</dbReference>
<name>A0A1P8P0I1_9TREM</name>
<keyword evidence="7 16" id="KW-0812">Transmembrane</keyword>
<keyword evidence="12 16" id="KW-0408">Iron</keyword>
<reference evidence="19" key="1">
    <citation type="journal article" date="2014" name="PeerJ">
        <title>The mitochondrial genome of Paragonimus westermani (Kerbert, 1878), the Indian isolate of the lung fluke representative of the family Paragonimidae (Trematoda).</title>
        <authorList>
            <person name="Biswal D.K."/>
            <person name="Chatterjee A."/>
            <person name="Bhattacharya A."/>
            <person name="Tandon V."/>
        </authorList>
    </citation>
    <scope>NUCLEOTIDE SEQUENCE</scope>
</reference>
<keyword evidence="14 16" id="KW-0496">Mitochondrion</keyword>
<dbReference type="AlphaFoldDB" id="A0A1P8P0I1"/>
<evidence type="ECO:0000256" key="5">
    <source>
        <dbReference type="ARBA" id="ARBA00022617"/>
    </source>
</evidence>
<sequence length="387" mass="43241">MLSVLRHNVVDLPTNLSLNYFWCGGFMISSFLALQLISGVVLSLLYVADSEMSFGCVLDFTNESLFVWLVRYLHVWGVTFIFVLFFVHMGRALYYSSYSKVAVWNVGFVLYLLMMIEAFLGYILPWHQMSYWAATVLTSILNSIPIVGSSLYTFIVGGFGVTNATLVRVFSAHVCLAFVIVGFSVIHLFYLHKGGSNNPLFISGGYSDVVLFHSFFTNKDGLSMFLLCSAPSLYSSGVLLGLLVLLSGLMWVCPDMVLDVESYLQADPLVTPVSIKPEWYFLAFYAMLRSIESKVGGLVLVLVFLFILWLPSFNGSCCYFLGRQYVFWGLSAMFSLLSYLGACHPEDPYILVSKLCGLLIVVFLFLFKGLWVVPHSYGVPSGGCRAR</sequence>
<keyword evidence="4 16" id="KW-0813">Transport</keyword>
<dbReference type="GO" id="GO:0016491">
    <property type="term" value="F:oxidoreductase activity"/>
    <property type="evidence" value="ECO:0007669"/>
    <property type="project" value="UniProtKB-UniRule"/>
</dbReference>
<feature type="transmembrane region" description="Helical" evidence="16">
    <location>
        <begin position="68"/>
        <end position="89"/>
    </location>
</feature>
<dbReference type="Gene3D" id="1.20.810.10">
    <property type="entry name" value="Cytochrome Bc1 Complex, Chain C"/>
    <property type="match status" value="1"/>
</dbReference>
<evidence type="ECO:0000313" key="19">
    <source>
        <dbReference type="EMBL" id="APX55315.1"/>
    </source>
</evidence>
<evidence type="ECO:0000256" key="9">
    <source>
        <dbReference type="ARBA" id="ARBA00022792"/>
    </source>
</evidence>
<dbReference type="EMBL" id="KX943544">
    <property type="protein sequence ID" value="APX55315.1"/>
    <property type="molecule type" value="Genomic_DNA"/>
</dbReference>
<keyword evidence="9" id="KW-0999">Mitochondrion inner membrane</keyword>
<feature type="transmembrane region" description="Helical" evidence="16">
    <location>
        <begin position="295"/>
        <end position="313"/>
    </location>
</feature>
<feature type="transmembrane region" description="Helical" evidence="16">
    <location>
        <begin position="20"/>
        <end position="48"/>
    </location>
</feature>
<keyword evidence="10 16" id="KW-0249">Electron transport</keyword>
<evidence type="ECO:0000256" key="2">
    <source>
        <dbReference type="ARBA" id="ARBA00004448"/>
    </source>
</evidence>
<reference evidence="19" key="2">
    <citation type="submission" date="2016-10" db="EMBL/GenBank/DDBJ databases">
        <authorList>
            <person name="de Groot N.N."/>
        </authorList>
    </citation>
    <scope>NUCLEOTIDE SEQUENCE</scope>
</reference>
<evidence type="ECO:0000256" key="8">
    <source>
        <dbReference type="ARBA" id="ARBA00022723"/>
    </source>
</evidence>
<protein>
    <recommendedName>
        <fullName evidence="3 16">Cytochrome b</fullName>
    </recommendedName>
</protein>
<evidence type="ECO:0000256" key="1">
    <source>
        <dbReference type="ARBA" id="ARBA00002566"/>
    </source>
</evidence>
<geneLocation type="mitochondrion" evidence="19"/>
<dbReference type="PROSITE" id="PS51003">
    <property type="entry name" value="CYTB_CTER"/>
    <property type="match status" value="1"/>
</dbReference>
<accession>A0A1P8P0I1</accession>
<keyword evidence="5 16" id="KW-0349">Heme</keyword>
<dbReference type="InterPro" id="IPR005797">
    <property type="entry name" value="Cyt_b/b6_N"/>
</dbReference>
<dbReference type="PANTHER" id="PTHR19271:SF16">
    <property type="entry name" value="CYTOCHROME B"/>
    <property type="match status" value="1"/>
</dbReference>
<evidence type="ECO:0000256" key="4">
    <source>
        <dbReference type="ARBA" id="ARBA00022448"/>
    </source>
</evidence>
<dbReference type="Pfam" id="PF00032">
    <property type="entry name" value="Cytochrom_B_C"/>
    <property type="match status" value="1"/>
</dbReference>
<comment type="similarity">
    <text evidence="16">Belongs to the cytochrome b family.</text>
</comment>
<evidence type="ECO:0000256" key="10">
    <source>
        <dbReference type="ARBA" id="ARBA00022982"/>
    </source>
</evidence>
<dbReference type="PROSITE" id="PS51002">
    <property type="entry name" value="CYTB_NTER"/>
    <property type="match status" value="1"/>
</dbReference>
<evidence type="ECO:0000259" key="18">
    <source>
        <dbReference type="PROSITE" id="PS51003"/>
    </source>
</evidence>
<dbReference type="InterPro" id="IPR048259">
    <property type="entry name" value="Cytochrome_b_N_euk/bac"/>
</dbReference>
<dbReference type="GO" id="GO:0046872">
    <property type="term" value="F:metal ion binding"/>
    <property type="evidence" value="ECO:0007669"/>
    <property type="project" value="UniProtKB-UniRule"/>
</dbReference>
<dbReference type="SUPFAM" id="SSF81342">
    <property type="entry name" value="Transmembrane di-heme cytochromes"/>
    <property type="match status" value="1"/>
</dbReference>
<dbReference type="InterPro" id="IPR005798">
    <property type="entry name" value="Cyt_b/b6_C"/>
</dbReference>
<feature type="transmembrane region" description="Helical" evidence="16">
    <location>
        <begin position="233"/>
        <end position="253"/>
    </location>
</feature>
<dbReference type="SUPFAM" id="SSF81648">
    <property type="entry name" value="a domain/subunit of cytochrome bc1 complex (Ubiquinol-cytochrome c reductase)"/>
    <property type="match status" value="1"/>
</dbReference>
<keyword evidence="8 16" id="KW-0479">Metal-binding</keyword>
<keyword evidence="11 16" id="KW-1133">Transmembrane helix</keyword>
<dbReference type="GO" id="GO:0005743">
    <property type="term" value="C:mitochondrial inner membrane"/>
    <property type="evidence" value="ECO:0007669"/>
    <property type="project" value="UniProtKB-SubCell"/>
</dbReference>
<feature type="transmembrane region" description="Helical" evidence="16">
    <location>
        <begin position="130"/>
        <end position="154"/>
    </location>
</feature>
<feature type="transmembrane region" description="Helical" evidence="16">
    <location>
        <begin position="166"/>
        <end position="190"/>
    </location>
</feature>
<dbReference type="InterPro" id="IPR016174">
    <property type="entry name" value="Di-haem_cyt_TM"/>
</dbReference>
<proteinExistence type="inferred from homology"/>
<comment type="subcellular location">
    <subcellularLocation>
        <location evidence="2">Mitochondrion inner membrane</location>
        <topology evidence="2">Multi-pass membrane protein</topology>
    </subcellularLocation>
</comment>
<evidence type="ECO:0000256" key="7">
    <source>
        <dbReference type="ARBA" id="ARBA00022692"/>
    </source>
</evidence>
<evidence type="ECO:0000256" key="12">
    <source>
        <dbReference type="ARBA" id="ARBA00023004"/>
    </source>
</evidence>
<evidence type="ECO:0000256" key="16">
    <source>
        <dbReference type="RuleBase" id="RU362117"/>
    </source>
</evidence>
<feature type="transmembrane region" description="Helical" evidence="16">
    <location>
        <begin position="355"/>
        <end position="373"/>
    </location>
</feature>
<evidence type="ECO:0000256" key="6">
    <source>
        <dbReference type="ARBA" id="ARBA00022660"/>
    </source>
</evidence>
<keyword evidence="6 16" id="KW-0679">Respiratory chain</keyword>
<evidence type="ECO:0000256" key="15">
    <source>
        <dbReference type="ARBA" id="ARBA00023136"/>
    </source>
</evidence>
<dbReference type="PANTHER" id="PTHR19271">
    <property type="entry name" value="CYTOCHROME B"/>
    <property type="match status" value="1"/>
</dbReference>
<evidence type="ECO:0000256" key="13">
    <source>
        <dbReference type="ARBA" id="ARBA00023075"/>
    </source>
</evidence>
<evidence type="ECO:0000256" key="14">
    <source>
        <dbReference type="ARBA" id="ARBA00023128"/>
    </source>
</evidence>
<evidence type="ECO:0000256" key="3">
    <source>
        <dbReference type="ARBA" id="ARBA00013531"/>
    </source>
</evidence>
<comment type="function">
    <text evidence="1 16">Component of the ubiquinol-cytochrome c reductase complex (complex III or cytochrome b-c1 complex) that is part of the mitochondrial respiratory chain. The b-c1 complex mediates electron transfer from ubiquinol to cytochrome c. Contributes to the generation of a proton gradient across the mitochondrial membrane that is then used for ATP synthesis.</text>
</comment>
<feature type="transmembrane region" description="Helical" evidence="16">
    <location>
        <begin position="101"/>
        <end position="124"/>
    </location>
</feature>
<keyword evidence="13" id="KW-0830">Ubiquinone</keyword>
<feature type="transmembrane region" description="Helical" evidence="16">
    <location>
        <begin position="325"/>
        <end position="343"/>
    </location>
</feature>
<keyword evidence="15 16" id="KW-0472">Membrane</keyword>
<dbReference type="CDD" id="cd00284">
    <property type="entry name" value="Cytochrome_b_N"/>
    <property type="match status" value="1"/>
</dbReference>
<dbReference type="GO" id="GO:0006122">
    <property type="term" value="P:mitochondrial electron transport, ubiquinol to cytochrome c"/>
    <property type="evidence" value="ECO:0007669"/>
    <property type="project" value="TreeGrafter"/>
</dbReference>
<gene>
    <name evidence="19" type="primary">cob</name>
</gene>
<organism evidence="19">
    <name type="scientific">Paragonimus westermani</name>
    <dbReference type="NCBI Taxonomy" id="34504"/>
    <lineage>
        <taxon>Eukaryota</taxon>
        <taxon>Metazoa</taxon>
        <taxon>Spiralia</taxon>
        <taxon>Lophotrochozoa</taxon>
        <taxon>Platyhelminthes</taxon>
        <taxon>Trematoda</taxon>
        <taxon>Digenea</taxon>
        <taxon>Plagiorchiida</taxon>
        <taxon>Troglotremata</taxon>
        <taxon>Troglotrematidae</taxon>
        <taxon>Paragonimus</taxon>
    </lineage>
</organism>
<dbReference type="InterPro" id="IPR036150">
    <property type="entry name" value="Cyt_b/b6_C_sf"/>
</dbReference>
<comment type="cofactor">
    <cofactor evidence="16">
        <name>heme b</name>
        <dbReference type="ChEBI" id="CHEBI:60344"/>
    </cofactor>
    <text evidence="16">Binds 2 heme groups non-covalently.</text>
</comment>
<dbReference type="Pfam" id="PF00033">
    <property type="entry name" value="Cytochrome_B"/>
    <property type="match status" value="1"/>
</dbReference>
<evidence type="ECO:0000256" key="11">
    <source>
        <dbReference type="ARBA" id="ARBA00022989"/>
    </source>
</evidence>